<dbReference type="Proteomes" id="UP000054721">
    <property type="component" value="Unassembled WGS sequence"/>
</dbReference>
<dbReference type="EMBL" id="JYDW01000037">
    <property type="protein sequence ID" value="KRZ59769.1"/>
    <property type="molecule type" value="Genomic_DNA"/>
</dbReference>
<evidence type="ECO:0000256" key="1">
    <source>
        <dbReference type="SAM" id="SignalP"/>
    </source>
</evidence>
<evidence type="ECO:0008006" key="4">
    <source>
        <dbReference type="Google" id="ProtNLM"/>
    </source>
</evidence>
<feature type="chain" id="PRO_5006881871" description="Secreted protein" evidence="1">
    <location>
        <begin position="27"/>
        <end position="124"/>
    </location>
</feature>
<name>A0A0V1LJQ1_9BILA</name>
<protein>
    <recommendedName>
        <fullName evidence="4">Secreted protein</fullName>
    </recommendedName>
</protein>
<keyword evidence="3" id="KW-1185">Reference proteome</keyword>
<gene>
    <name evidence="2" type="ORF">T02_12434</name>
</gene>
<proteinExistence type="predicted"/>
<sequence>MRAFIFHRRACCVIIIHLTVVWSVSGRGQRSAIGLCPLFIGTEIVEENNFSSIPLQTMMTSVKFGGIDTFNLPAVRCVYFGLRWGRSFVWQILVFSIIFYCGGDRSTAAAAAAAATAAVHVVVK</sequence>
<dbReference type="AlphaFoldDB" id="A0A0V1LJQ1"/>
<feature type="signal peptide" evidence="1">
    <location>
        <begin position="1"/>
        <end position="26"/>
    </location>
</feature>
<keyword evidence="1" id="KW-0732">Signal</keyword>
<comment type="caution">
    <text evidence="2">The sequence shown here is derived from an EMBL/GenBank/DDBJ whole genome shotgun (WGS) entry which is preliminary data.</text>
</comment>
<accession>A0A0V1LJQ1</accession>
<reference evidence="2 3" key="1">
    <citation type="submission" date="2015-05" db="EMBL/GenBank/DDBJ databases">
        <title>Evolution of Trichinella species and genotypes.</title>
        <authorList>
            <person name="Korhonen P.K."/>
            <person name="Edoardo P."/>
            <person name="Giuseppe L.R."/>
            <person name="Gasser R.B."/>
        </authorList>
    </citation>
    <scope>NUCLEOTIDE SEQUENCE [LARGE SCALE GENOMIC DNA]</scope>
    <source>
        <strain evidence="2">ISS10</strain>
    </source>
</reference>
<organism evidence="2 3">
    <name type="scientific">Trichinella nativa</name>
    <dbReference type="NCBI Taxonomy" id="6335"/>
    <lineage>
        <taxon>Eukaryota</taxon>
        <taxon>Metazoa</taxon>
        <taxon>Ecdysozoa</taxon>
        <taxon>Nematoda</taxon>
        <taxon>Enoplea</taxon>
        <taxon>Dorylaimia</taxon>
        <taxon>Trichinellida</taxon>
        <taxon>Trichinellidae</taxon>
        <taxon>Trichinella</taxon>
    </lineage>
</organism>
<dbReference type="OrthoDB" id="10564784at2759"/>
<evidence type="ECO:0000313" key="2">
    <source>
        <dbReference type="EMBL" id="KRZ59769.1"/>
    </source>
</evidence>
<evidence type="ECO:0000313" key="3">
    <source>
        <dbReference type="Proteomes" id="UP000054721"/>
    </source>
</evidence>